<dbReference type="InterPro" id="IPR050109">
    <property type="entry name" value="HTH-type_TetR-like_transc_reg"/>
</dbReference>
<dbReference type="SUPFAM" id="SSF46689">
    <property type="entry name" value="Homeodomain-like"/>
    <property type="match status" value="1"/>
</dbReference>
<keyword evidence="8" id="KW-1185">Reference proteome</keyword>
<evidence type="ECO:0000313" key="7">
    <source>
        <dbReference type="EMBL" id="MEH2557451.1"/>
    </source>
</evidence>
<feature type="DNA-binding region" description="H-T-H motif" evidence="4">
    <location>
        <begin position="112"/>
        <end position="131"/>
    </location>
</feature>
<dbReference type="Proteomes" id="UP001364224">
    <property type="component" value="Unassembled WGS sequence"/>
</dbReference>
<feature type="region of interest" description="Disordered" evidence="5">
    <location>
        <begin position="1"/>
        <end position="24"/>
    </location>
</feature>
<proteinExistence type="predicted"/>
<name>A0ABU8BH68_9BRAD</name>
<evidence type="ECO:0000313" key="8">
    <source>
        <dbReference type="Proteomes" id="UP001364224"/>
    </source>
</evidence>
<dbReference type="PANTHER" id="PTHR30055">
    <property type="entry name" value="HTH-TYPE TRANSCRIPTIONAL REGULATOR RUTR"/>
    <property type="match status" value="1"/>
</dbReference>
<protein>
    <submittedName>
        <fullName evidence="7">AcrR family transcriptional regulator</fullName>
    </submittedName>
</protein>
<reference evidence="7 8" key="1">
    <citation type="submission" date="2024-02" db="EMBL/GenBank/DDBJ databases">
        <title>Adaptive strategies in a cosmopolitan and abundant soil bacterium.</title>
        <authorList>
            <person name="Carini P."/>
        </authorList>
    </citation>
    <scope>NUCLEOTIDE SEQUENCE [LARGE SCALE GENOMIC DNA]</scope>
    <source>
        <strain evidence="7 8">AZCC 1608</strain>
    </source>
</reference>
<sequence length="290" mass="31920">MVMGGRSVPPPRPPSISDGAKMDRAGIGTDIRRYPPFNKTCPERFQNPSKGHVQTTRCSHERVQSNQIVIYIAGMDDHVDNVRKPRADAVRNRERVLEAAKAVFSAGGSEASLEAVAKRAGVGIGTLYRHFPTREALFEAVYRREVEQLGELAGQLKSAKHPVEALRRWLHSNVEFVATKKGMLAALALAVQNQSELHAFSLDRLTKAVGLLLDRAVAAGEVRADISSEDLLRALIGMCYMHDQPGWQATALRLLDVFIDGLRIQPKAKASRAAAKSPTNKRATTRTVRR</sequence>
<dbReference type="Pfam" id="PF00440">
    <property type="entry name" value="TetR_N"/>
    <property type="match status" value="1"/>
</dbReference>
<evidence type="ECO:0000256" key="3">
    <source>
        <dbReference type="ARBA" id="ARBA00023163"/>
    </source>
</evidence>
<dbReference type="PANTHER" id="PTHR30055:SF234">
    <property type="entry name" value="HTH-TYPE TRANSCRIPTIONAL REGULATOR BETI"/>
    <property type="match status" value="1"/>
</dbReference>
<keyword evidence="1" id="KW-0805">Transcription regulation</keyword>
<dbReference type="InterPro" id="IPR001647">
    <property type="entry name" value="HTH_TetR"/>
</dbReference>
<evidence type="ECO:0000256" key="4">
    <source>
        <dbReference type="PROSITE-ProRule" id="PRU00335"/>
    </source>
</evidence>
<evidence type="ECO:0000256" key="5">
    <source>
        <dbReference type="SAM" id="MobiDB-lite"/>
    </source>
</evidence>
<evidence type="ECO:0000256" key="1">
    <source>
        <dbReference type="ARBA" id="ARBA00023015"/>
    </source>
</evidence>
<accession>A0ABU8BH68</accession>
<feature type="region of interest" description="Disordered" evidence="5">
    <location>
        <begin position="39"/>
        <end position="59"/>
    </location>
</feature>
<gene>
    <name evidence="7" type="ORF">V1286_004980</name>
</gene>
<dbReference type="Gene3D" id="1.10.357.10">
    <property type="entry name" value="Tetracycline Repressor, domain 2"/>
    <property type="match status" value="1"/>
</dbReference>
<dbReference type="InterPro" id="IPR009057">
    <property type="entry name" value="Homeodomain-like_sf"/>
</dbReference>
<dbReference type="PRINTS" id="PR00455">
    <property type="entry name" value="HTHTETR"/>
</dbReference>
<comment type="caution">
    <text evidence="7">The sequence shown here is derived from an EMBL/GenBank/DDBJ whole genome shotgun (WGS) entry which is preliminary data.</text>
</comment>
<evidence type="ECO:0000259" key="6">
    <source>
        <dbReference type="PROSITE" id="PS50977"/>
    </source>
</evidence>
<feature type="region of interest" description="Disordered" evidence="5">
    <location>
        <begin position="270"/>
        <end position="290"/>
    </location>
</feature>
<evidence type="ECO:0000256" key="2">
    <source>
        <dbReference type="ARBA" id="ARBA00023125"/>
    </source>
</evidence>
<dbReference type="InterPro" id="IPR049445">
    <property type="entry name" value="TetR_SbtR-like_C"/>
</dbReference>
<feature type="compositionally biased region" description="Polar residues" evidence="5">
    <location>
        <begin position="46"/>
        <end position="57"/>
    </location>
</feature>
<organism evidence="7 8">
    <name type="scientific">Bradyrhizobium algeriense</name>
    <dbReference type="NCBI Taxonomy" id="634784"/>
    <lineage>
        <taxon>Bacteria</taxon>
        <taxon>Pseudomonadati</taxon>
        <taxon>Pseudomonadota</taxon>
        <taxon>Alphaproteobacteria</taxon>
        <taxon>Hyphomicrobiales</taxon>
        <taxon>Nitrobacteraceae</taxon>
        <taxon>Bradyrhizobium</taxon>
    </lineage>
</organism>
<keyword evidence="3" id="KW-0804">Transcription</keyword>
<dbReference type="InterPro" id="IPR036271">
    <property type="entry name" value="Tet_transcr_reg_TetR-rel_C_sf"/>
</dbReference>
<dbReference type="SUPFAM" id="SSF48498">
    <property type="entry name" value="Tetracyclin repressor-like, C-terminal domain"/>
    <property type="match status" value="1"/>
</dbReference>
<dbReference type="PROSITE" id="PS50977">
    <property type="entry name" value="HTH_TETR_2"/>
    <property type="match status" value="1"/>
</dbReference>
<feature type="domain" description="HTH tetR-type" evidence="6">
    <location>
        <begin position="90"/>
        <end position="149"/>
    </location>
</feature>
<dbReference type="Pfam" id="PF21597">
    <property type="entry name" value="TetR_C_43"/>
    <property type="match status" value="1"/>
</dbReference>
<dbReference type="EMBL" id="JAZHRV010000001">
    <property type="protein sequence ID" value="MEH2557451.1"/>
    <property type="molecule type" value="Genomic_DNA"/>
</dbReference>
<keyword evidence="2 4" id="KW-0238">DNA-binding</keyword>